<reference evidence="1" key="1">
    <citation type="submission" date="2021-01" db="EMBL/GenBank/DDBJ databases">
        <authorList>
            <person name="Corre E."/>
            <person name="Pelletier E."/>
            <person name="Niang G."/>
            <person name="Scheremetjew M."/>
            <person name="Finn R."/>
            <person name="Kale V."/>
            <person name="Holt S."/>
            <person name="Cochrane G."/>
            <person name="Meng A."/>
            <person name="Brown T."/>
            <person name="Cohen L."/>
        </authorList>
    </citation>
    <scope>NUCLEOTIDE SEQUENCE</scope>
    <source>
        <strain evidence="1">DIVA3 518/3/11/1/6</strain>
    </source>
</reference>
<dbReference type="SUPFAM" id="SSF51197">
    <property type="entry name" value="Clavaminate synthase-like"/>
    <property type="match status" value="1"/>
</dbReference>
<dbReference type="Pfam" id="PF05721">
    <property type="entry name" value="PhyH"/>
    <property type="match status" value="1"/>
</dbReference>
<proteinExistence type="predicted"/>
<accession>A0A7S4IDE0</accession>
<organism evidence="1">
    <name type="scientific">Vannella robusta</name>
    <dbReference type="NCBI Taxonomy" id="1487602"/>
    <lineage>
        <taxon>Eukaryota</taxon>
        <taxon>Amoebozoa</taxon>
        <taxon>Discosea</taxon>
        <taxon>Flabellinia</taxon>
        <taxon>Vannellidae</taxon>
        <taxon>Vannella</taxon>
    </lineage>
</organism>
<dbReference type="PANTHER" id="PTHR31630">
    <property type="entry name" value="PHYTANOYL-COA DIOXYGENASE-RELATED-RELATED"/>
    <property type="match status" value="1"/>
</dbReference>
<dbReference type="Gene3D" id="2.60.120.620">
    <property type="entry name" value="q2cbj1_9rhob like domain"/>
    <property type="match status" value="1"/>
</dbReference>
<dbReference type="PANTHER" id="PTHR31630:SF6">
    <property type="entry name" value="PHYTANOYL-COA DIOXYGENASE-RELATED"/>
    <property type="match status" value="1"/>
</dbReference>
<sequence>MSNSWRTSVLSKEQLEFFNEHGYLIISNAVEEKDREDLVDAIWQFSQLKPSSPDTWESDKTTLQRNGFLEMYHHPIQWKIRTDPRIYNIFADLYQQDELWVSVDRVCLKPPSKGKFKSTGFYHWDFDVWEPCDRLHLQGLIALEDTDVNMGGFHCAPGMHKWIQQWAESHPTAPGPRNKFKHSGIPIRVPKKYLSQLERHDQPIPMKAGDLIIWRGELAHGNGENLSSIPRLAMYISMFPSDEEQLEWIQSNINIWAMKLPGTQTPYPQLGWGFTENRPGDPRKIEQRQSHATELNPLGERLVGLESWKTPWR</sequence>
<protein>
    <recommendedName>
        <fullName evidence="2">Phytanoyl-CoA dioxygenase</fullName>
    </recommendedName>
</protein>
<dbReference type="EMBL" id="HBKP01015657">
    <property type="protein sequence ID" value="CAE2225923.1"/>
    <property type="molecule type" value="Transcribed_RNA"/>
</dbReference>
<evidence type="ECO:0000313" key="1">
    <source>
        <dbReference type="EMBL" id="CAE2225923.1"/>
    </source>
</evidence>
<dbReference type="AlphaFoldDB" id="A0A7S4IDE0"/>
<evidence type="ECO:0008006" key="2">
    <source>
        <dbReference type="Google" id="ProtNLM"/>
    </source>
</evidence>
<dbReference type="InterPro" id="IPR008775">
    <property type="entry name" value="Phytyl_CoA_dOase-like"/>
</dbReference>
<gene>
    <name evidence="1" type="ORF">VSP0166_LOCUS11095</name>
</gene>
<name>A0A7S4IDE0_9EUKA</name>